<evidence type="ECO:0000256" key="6">
    <source>
        <dbReference type="ARBA" id="ARBA00023136"/>
    </source>
</evidence>
<dbReference type="OrthoDB" id="1847170at2759"/>
<dbReference type="STRING" id="1504633.A0A2T7EGK9"/>
<sequence>MNPELLMAACHGWDTKLTSLLSSEEQDTDPSQARAPSSSLLLQGVTSDGDTALHVVAAAGDGGGYLRSAEGRSTPLHCAARVGNVEILTLLVRLAGEERVATLLRMQNEVGETALHEAIRAGDMRLVDLLMTADPCLARVPDGGAGASPLYLAVALRRYAIARDLHERDSQLSYSGSAGQIKRLACGGSAKQSVGQTCRHRRFNRSHTACLLAVKLQLSSSTEIIVPTGIDSTSAEDLHASPTPNASLSVNYQCTDAFFFTVDSTGASMFLHLIVMTLNRCTDQDEHGNTPLHFALSLDSETHGMLPLYAVPVKKGKAIATLLNITELPLELTRQLLEADAYSAFQPDRKGSFPIHIAASAGRLSSVIVLVTMFPGCAGLLDSDGRTFVHVAAKNKRHNIVAYACQTPALSTILNKQDSEGNTALHLAVEVGDWWIFACLFVKKQVDFNLPNKKKHTPLELSVNTIPTGLYCLLNSRILIQETLIAANATRAISRRDAGMDEYSSQSEAENEEKGSAIVSNSTQFLSVGLVLITTMAFGATFALPGGYIADDHINGGTPTLARVKQFQGFMMANTLAFFCSSLAVLSLVFAGTPTVELPMRYMHYNISIWLSLNAVGSLAIAFAIAVYIMITPVAAKTSLAVIVVILSIGILHSPSVTEKFSILLLVLCIRPGILPVLRSSISKVMLLMCWPLIVIFGWQEFSSRYQ</sequence>
<feature type="transmembrane region" description="Helical" evidence="8">
    <location>
        <begin position="685"/>
        <end position="702"/>
    </location>
</feature>
<keyword evidence="11" id="KW-1185">Reference proteome</keyword>
<dbReference type="GO" id="GO:0005886">
    <property type="term" value="C:plasma membrane"/>
    <property type="evidence" value="ECO:0007669"/>
    <property type="project" value="TreeGrafter"/>
</dbReference>
<dbReference type="InterPro" id="IPR002110">
    <property type="entry name" value="Ankyrin_rpt"/>
</dbReference>
<dbReference type="SUPFAM" id="SSF48403">
    <property type="entry name" value="Ankyrin repeat"/>
    <property type="match status" value="1"/>
</dbReference>
<comment type="subcellular location">
    <subcellularLocation>
        <location evidence="1">Membrane</location>
        <topology evidence="1">Multi-pass membrane protein</topology>
    </subcellularLocation>
</comment>
<evidence type="ECO:0000256" key="5">
    <source>
        <dbReference type="ARBA" id="ARBA00023043"/>
    </source>
</evidence>
<gene>
    <name evidence="10" type="ORF">GQ55_3G392200</name>
</gene>
<dbReference type="InterPro" id="IPR036770">
    <property type="entry name" value="Ankyrin_rpt-contain_sf"/>
</dbReference>
<dbReference type="Gramene" id="PUZ66968">
    <property type="protein sequence ID" value="PUZ66968"/>
    <property type="gene ID" value="GQ55_3G392200"/>
</dbReference>
<keyword evidence="4 8" id="KW-1133">Transmembrane helix</keyword>
<keyword evidence="6 8" id="KW-0472">Membrane</keyword>
<dbReference type="PROSITE" id="PS50297">
    <property type="entry name" value="ANK_REP_REGION"/>
    <property type="match status" value="1"/>
</dbReference>
<dbReference type="Proteomes" id="UP000244336">
    <property type="component" value="Chromosome 3"/>
</dbReference>
<dbReference type="PANTHER" id="PTHR24186">
    <property type="entry name" value="PROTEIN PHOSPHATASE 1 REGULATORY SUBUNIT"/>
    <property type="match status" value="1"/>
</dbReference>
<dbReference type="EMBL" id="CM009751">
    <property type="protein sequence ID" value="PUZ66968.1"/>
    <property type="molecule type" value="Genomic_DNA"/>
</dbReference>
<keyword evidence="2 8" id="KW-0812">Transmembrane</keyword>
<dbReference type="InterPro" id="IPR026961">
    <property type="entry name" value="PGG_dom"/>
</dbReference>
<dbReference type="PROSITE" id="PS50088">
    <property type="entry name" value="ANK_REPEAT"/>
    <property type="match status" value="2"/>
</dbReference>
<feature type="repeat" description="ANK" evidence="7">
    <location>
        <begin position="110"/>
        <end position="131"/>
    </location>
</feature>
<dbReference type="PANTHER" id="PTHR24186:SF50">
    <property type="entry name" value="ANKYRIN REPEAT-CONTAINING PROTEIN ITN1-LIKE ISOFORM X1"/>
    <property type="match status" value="1"/>
</dbReference>
<dbReference type="Gene3D" id="1.25.40.20">
    <property type="entry name" value="Ankyrin repeat-containing domain"/>
    <property type="match status" value="2"/>
</dbReference>
<evidence type="ECO:0000313" key="11">
    <source>
        <dbReference type="Proteomes" id="UP000244336"/>
    </source>
</evidence>
<reference evidence="10 11" key="1">
    <citation type="submission" date="2018-04" db="EMBL/GenBank/DDBJ databases">
        <title>WGS assembly of Panicum hallii var. hallii HAL2.</title>
        <authorList>
            <person name="Lovell J."/>
            <person name="Jenkins J."/>
            <person name="Lowry D."/>
            <person name="Mamidi S."/>
            <person name="Sreedasyam A."/>
            <person name="Weng X."/>
            <person name="Barry K."/>
            <person name="Bonette J."/>
            <person name="Campitelli B."/>
            <person name="Daum C."/>
            <person name="Gordon S."/>
            <person name="Gould B."/>
            <person name="Lipzen A."/>
            <person name="MacQueen A."/>
            <person name="Palacio-Mejia J."/>
            <person name="Plott C."/>
            <person name="Shakirov E."/>
            <person name="Shu S."/>
            <person name="Yoshinaga Y."/>
            <person name="Zane M."/>
            <person name="Rokhsar D."/>
            <person name="Grimwood J."/>
            <person name="Schmutz J."/>
            <person name="Juenger T."/>
        </authorList>
    </citation>
    <scope>NUCLEOTIDE SEQUENCE [LARGE SCALE GENOMIC DNA]</scope>
    <source>
        <strain evidence="11">cv. HAL2</strain>
    </source>
</reference>
<name>A0A2T7EGK9_9POAL</name>
<keyword evidence="3" id="KW-0677">Repeat</keyword>
<keyword evidence="5 7" id="KW-0040">ANK repeat</keyword>
<evidence type="ECO:0000256" key="1">
    <source>
        <dbReference type="ARBA" id="ARBA00004141"/>
    </source>
</evidence>
<dbReference type="Pfam" id="PF13962">
    <property type="entry name" value="PGG"/>
    <property type="match status" value="1"/>
</dbReference>
<feature type="transmembrane region" description="Helical" evidence="8">
    <location>
        <begin position="611"/>
        <end position="631"/>
    </location>
</feature>
<evidence type="ECO:0000256" key="7">
    <source>
        <dbReference type="PROSITE-ProRule" id="PRU00023"/>
    </source>
</evidence>
<accession>A0A2T7EGK9</accession>
<protein>
    <recommendedName>
        <fullName evidence="9">PGG domain-containing protein</fullName>
    </recommendedName>
</protein>
<feature type="transmembrane region" description="Helical" evidence="8">
    <location>
        <begin position="638"/>
        <end position="655"/>
    </location>
</feature>
<proteinExistence type="predicted"/>
<evidence type="ECO:0000313" key="10">
    <source>
        <dbReference type="EMBL" id="PUZ66968.1"/>
    </source>
</evidence>
<feature type="domain" description="PGG" evidence="9">
    <location>
        <begin position="520"/>
        <end position="629"/>
    </location>
</feature>
<evidence type="ECO:0000259" key="9">
    <source>
        <dbReference type="Pfam" id="PF13962"/>
    </source>
</evidence>
<dbReference type="SMART" id="SM00248">
    <property type="entry name" value="ANK"/>
    <property type="match status" value="6"/>
</dbReference>
<feature type="transmembrane region" description="Helical" evidence="8">
    <location>
        <begin position="570"/>
        <end position="591"/>
    </location>
</feature>
<evidence type="ECO:0000256" key="3">
    <source>
        <dbReference type="ARBA" id="ARBA00022737"/>
    </source>
</evidence>
<dbReference type="Pfam" id="PF12796">
    <property type="entry name" value="Ank_2"/>
    <property type="match status" value="2"/>
</dbReference>
<organism evidence="10 11">
    <name type="scientific">Panicum hallii var. hallii</name>
    <dbReference type="NCBI Taxonomy" id="1504633"/>
    <lineage>
        <taxon>Eukaryota</taxon>
        <taxon>Viridiplantae</taxon>
        <taxon>Streptophyta</taxon>
        <taxon>Embryophyta</taxon>
        <taxon>Tracheophyta</taxon>
        <taxon>Spermatophyta</taxon>
        <taxon>Magnoliopsida</taxon>
        <taxon>Liliopsida</taxon>
        <taxon>Poales</taxon>
        <taxon>Poaceae</taxon>
        <taxon>PACMAD clade</taxon>
        <taxon>Panicoideae</taxon>
        <taxon>Panicodae</taxon>
        <taxon>Paniceae</taxon>
        <taxon>Panicinae</taxon>
        <taxon>Panicum</taxon>
        <taxon>Panicum sect. Panicum</taxon>
    </lineage>
</organism>
<feature type="transmembrane region" description="Helical" evidence="8">
    <location>
        <begin position="525"/>
        <end position="549"/>
    </location>
</feature>
<evidence type="ECO:0000256" key="4">
    <source>
        <dbReference type="ARBA" id="ARBA00022989"/>
    </source>
</evidence>
<evidence type="ECO:0000256" key="8">
    <source>
        <dbReference type="SAM" id="Phobius"/>
    </source>
</evidence>
<evidence type="ECO:0000256" key="2">
    <source>
        <dbReference type="ARBA" id="ARBA00022692"/>
    </source>
</evidence>
<feature type="repeat" description="ANK" evidence="7">
    <location>
        <begin position="420"/>
        <end position="453"/>
    </location>
</feature>
<dbReference type="AlphaFoldDB" id="A0A2T7EGK9"/>